<organism evidence="1 2">
    <name type="scientific">Phaseolus coccineus</name>
    <name type="common">Scarlet runner bean</name>
    <name type="synonym">Phaseolus multiflorus</name>
    <dbReference type="NCBI Taxonomy" id="3886"/>
    <lineage>
        <taxon>Eukaryota</taxon>
        <taxon>Viridiplantae</taxon>
        <taxon>Streptophyta</taxon>
        <taxon>Embryophyta</taxon>
        <taxon>Tracheophyta</taxon>
        <taxon>Spermatophyta</taxon>
        <taxon>Magnoliopsida</taxon>
        <taxon>eudicotyledons</taxon>
        <taxon>Gunneridae</taxon>
        <taxon>Pentapetalae</taxon>
        <taxon>rosids</taxon>
        <taxon>fabids</taxon>
        <taxon>Fabales</taxon>
        <taxon>Fabaceae</taxon>
        <taxon>Papilionoideae</taxon>
        <taxon>50 kb inversion clade</taxon>
        <taxon>NPAAA clade</taxon>
        <taxon>indigoferoid/millettioid clade</taxon>
        <taxon>Phaseoleae</taxon>
        <taxon>Phaseolus</taxon>
    </lineage>
</organism>
<evidence type="ECO:0000313" key="2">
    <source>
        <dbReference type="Proteomes" id="UP001374584"/>
    </source>
</evidence>
<protein>
    <submittedName>
        <fullName evidence="1">Uncharacterized protein</fullName>
    </submittedName>
</protein>
<sequence length="68" mass="8307">MRSHEIRVVVIVVDVERESRKRRIERDTENFFFCSRCWSCWRERERERERVNLGEISACSFGISVRQS</sequence>
<name>A0AAN9LTE2_PHACN</name>
<accession>A0AAN9LTE2</accession>
<gene>
    <name evidence="1" type="ORF">VNO80_24340</name>
</gene>
<dbReference type="Proteomes" id="UP001374584">
    <property type="component" value="Unassembled WGS sequence"/>
</dbReference>
<dbReference type="EMBL" id="JAYMYR010000009">
    <property type="protein sequence ID" value="KAK7341411.1"/>
    <property type="molecule type" value="Genomic_DNA"/>
</dbReference>
<evidence type="ECO:0000313" key="1">
    <source>
        <dbReference type="EMBL" id="KAK7341411.1"/>
    </source>
</evidence>
<dbReference type="AlphaFoldDB" id="A0AAN9LTE2"/>
<keyword evidence="2" id="KW-1185">Reference proteome</keyword>
<comment type="caution">
    <text evidence="1">The sequence shown here is derived from an EMBL/GenBank/DDBJ whole genome shotgun (WGS) entry which is preliminary data.</text>
</comment>
<proteinExistence type="predicted"/>
<reference evidence="1 2" key="1">
    <citation type="submission" date="2024-01" db="EMBL/GenBank/DDBJ databases">
        <title>The genomes of 5 underutilized Papilionoideae crops provide insights into root nodulation and disease resistanc.</title>
        <authorList>
            <person name="Jiang F."/>
        </authorList>
    </citation>
    <scope>NUCLEOTIDE SEQUENCE [LARGE SCALE GENOMIC DNA]</scope>
    <source>
        <strain evidence="1">JINMINGXINNONG_FW02</strain>
        <tissue evidence="1">Leaves</tissue>
    </source>
</reference>